<keyword evidence="2" id="KW-1185">Reference proteome</keyword>
<dbReference type="AlphaFoldDB" id="A0A3Q3H2E8"/>
<proteinExistence type="predicted"/>
<reference evidence="1" key="1">
    <citation type="submission" date="2025-08" db="UniProtKB">
        <authorList>
            <consortium name="Ensembl"/>
        </authorList>
    </citation>
    <scope>IDENTIFICATION</scope>
</reference>
<dbReference type="InParanoid" id="A0A3Q3H2E8"/>
<dbReference type="Proteomes" id="UP000261660">
    <property type="component" value="Unplaced"/>
</dbReference>
<evidence type="ECO:0000313" key="2">
    <source>
        <dbReference type="Proteomes" id="UP000261660"/>
    </source>
</evidence>
<organism evidence="1 2">
    <name type="scientific">Labrus bergylta</name>
    <name type="common">ballan wrasse</name>
    <dbReference type="NCBI Taxonomy" id="56723"/>
    <lineage>
        <taxon>Eukaryota</taxon>
        <taxon>Metazoa</taxon>
        <taxon>Chordata</taxon>
        <taxon>Craniata</taxon>
        <taxon>Vertebrata</taxon>
        <taxon>Euteleostomi</taxon>
        <taxon>Actinopterygii</taxon>
        <taxon>Neopterygii</taxon>
        <taxon>Teleostei</taxon>
        <taxon>Neoteleostei</taxon>
        <taxon>Acanthomorphata</taxon>
        <taxon>Eupercaria</taxon>
        <taxon>Labriformes</taxon>
        <taxon>Labridae</taxon>
        <taxon>Labrus</taxon>
    </lineage>
</organism>
<accession>A0A3Q3H2E8</accession>
<reference evidence="1" key="2">
    <citation type="submission" date="2025-09" db="UniProtKB">
        <authorList>
            <consortium name="Ensembl"/>
        </authorList>
    </citation>
    <scope>IDENTIFICATION</scope>
</reference>
<protein>
    <submittedName>
        <fullName evidence="1">Uncharacterized protein</fullName>
    </submittedName>
</protein>
<evidence type="ECO:0000313" key="1">
    <source>
        <dbReference type="Ensembl" id="ENSLBEP00000037783.1"/>
    </source>
</evidence>
<dbReference type="Ensembl" id="ENSLBET00000039345.1">
    <property type="protein sequence ID" value="ENSLBEP00000037783.1"/>
    <property type="gene ID" value="ENSLBEG00000028201.1"/>
</dbReference>
<name>A0A3Q3H2E8_9LABR</name>
<sequence>MCHPMMLLNNQVLEAVQKRLEMSLELEAWKTNKHVKKIFREQIANTAFELQTSTLDGLELGQSN</sequence>